<name>A0ABU6F302_9ACTN</name>
<evidence type="ECO:0000313" key="2">
    <source>
        <dbReference type="EMBL" id="MEB8338224.1"/>
    </source>
</evidence>
<dbReference type="Gene3D" id="3.40.190.10">
    <property type="entry name" value="Periplasmic binding protein-like II"/>
    <property type="match status" value="2"/>
</dbReference>
<dbReference type="InterPro" id="IPR006059">
    <property type="entry name" value="SBP"/>
</dbReference>
<dbReference type="EMBL" id="JAOZYC010000093">
    <property type="protein sequence ID" value="MEB8338224.1"/>
    <property type="molecule type" value="Genomic_DNA"/>
</dbReference>
<dbReference type="Proteomes" id="UP001354931">
    <property type="component" value="Unassembled WGS sequence"/>
</dbReference>
<dbReference type="InterPro" id="IPR050490">
    <property type="entry name" value="Bact_solute-bd_prot1"/>
</dbReference>
<dbReference type="RefSeq" id="WP_326015994.1">
    <property type="nucleotide sequence ID" value="NZ_JAOZYC010000093.1"/>
</dbReference>
<evidence type="ECO:0000313" key="3">
    <source>
        <dbReference type="Proteomes" id="UP001354931"/>
    </source>
</evidence>
<dbReference type="SUPFAM" id="SSF53850">
    <property type="entry name" value="Periplasmic binding protein-like II"/>
    <property type="match status" value="1"/>
</dbReference>
<protein>
    <submittedName>
        <fullName evidence="2">Extracellular solute-binding protein</fullName>
    </submittedName>
</protein>
<evidence type="ECO:0000256" key="1">
    <source>
        <dbReference type="SAM" id="MobiDB-lite"/>
    </source>
</evidence>
<reference evidence="2 3" key="1">
    <citation type="submission" date="2022-10" db="EMBL/GenBank/DDBJ databases">
        <authorList>
            <person name="Xie J."/>
            <person name="Shen N."/>
        </authorList>
    </citation>
    <scope>NUCLEOTIDE SEQUENCE [LARGE SCALE GENOMIC DNA]</scope>
    <source>
        <strain evidence="2 3">YIM65594</strain>
    </source>
</reference>
<feature type="region of interest" description="Disordered" evidence="1">
    <location>
        <begin position="1"/>
        <end position="26"/>
    </location>
</feature>
<dbReference type="InterPro" id="IPR006311">
    <property type="entry name" value="TAT_signal"/>
</dbReference>
<feature type="compositionally biased region" description="Polar residues" evidence="1">
    <location>
        <begin position="1"/>
        <end position="14"/>
    </location>
</feature>
<sequence>MTTATKMSDPTRPQGSPPAPDRRTGRRGFLAGIASLAAAGAASPLLTGCSTEASAATVTPEVWALTDPVQNAIQTKYLEPGTPRRRLAVFPNTNYTQKLRIAMGTSKGPDVFFNWGGASVGPYDDAGMVVDLAEHLPRGWAEKAFLPASLGSARTGDGKLLGLPLKGMQPVVLFYNKDMFDDLGLAAPDTWDSFLRAVDRVKKENVTPIALAGAESWTQLMWFEFLAERLGRGKQIDALFRGTRGSWRDGPVEESLKYVRDLVERGAFGRTFGSVSYGSGTATALFATGRAAMHLMGTWEYTNLNANHKKFAARSLAWSSFPQMPSGAGGAGALVGNPTNYFSVSSRSNLAADHIKMLKDRLNSRGYVDTLIAAGEVPAAAGIEDRLEAKSPDPRFSRWVYDTVAGAERFTLSWDQALQPVLKEAMLAQLQEVFLGTTSPSSFVDTMEALL</sequence>
<proteinExistence type="predicted"/>
<keyword evidence="3" id="KW-1185">Reference proteome</keyword>
<accession>A0ABU6F302</accession>
<gene>
    <name evidence="2" type="ORF">OKJ99_12035</name>
</gene>
<dbReference type="PANTHER" id="PTHR43649">
    <property type="entry name" value="ARABINOSE-BINDING PROTEIN-RELATED"/>
    <property type="match status" value="1"/>
</dbReference>
<dbReference type="PROSITE" id="PS51318">
    <property type="entry name" value="TAT"/>
    <property type="match status" value="1"/>
</dbReference>
<dbReference type="PANTHER" id="PTHR43649:SF14">
    <property type="entry name" value="BLR3389 PROTEIN"/>
    <property type="match status" value="1"/>
</dbReference>
<organism evidence="2 3">
    <name type="scientific">Streptomyces endophyticus</name>
    <dbReference type="NCBI Taxonomy" id="714166"/>
    <lineage>
        <taxon>Bacteria</taxon>
        <taxon>Bacillati</taxon>
        <taxon>Actinomycetota</taxon>
        <taxon>Actinomycetes</taxon>
        <taxon>Kitasatosporales</taxon>
        <taxon>Streptomycetaceae</taxon>
        <taxon>Streptomyces</taxon>
    </lineage>
</organism>
<dbReference type="Pfam" id="PF01547">
    <property type="entry name" value="SBP_bac_1"/>
    <property type="match status" value="1"/>
</dbReference>
<comment type="caution">
    <text evidence="2">The sequence shown here is derived from an EMBL/GenBank/DDBJ whole genome shotgun (WGS) entry which is preliminary data.</text>
</comment>